<evidence type="ECO:0000313" key="9">
    <source>
        <dbReference type="EMBL" id="CUQ01443.1"/>
    </source>
</evidence>
<evidence type="ECO:0000259" key="7">
    <source>
        <dbReference type="Pfam" id="PF23763"/>
    </source>
</evidence>
<dbReference type="InterPro" id="IPR056441">
    <property type="entry name" value="Beta-barrel_GLAA-B_II"/>
</dbReference>
<evidence type="ECO:0000256" key="5">
    <source>
        <dbReference type="ARBA" id="ARBA00022801"/>
    </source>
</evidence>
<dbReference type="SMART" id="SM00710">
    <property type="entry name" value="PbH1"/>
    <property type="match status" value="5"/>
</dbReference>
<dbReference type="GO" id="GO:0004557">
    <property type="term" value="F:alpha-galactosidase activity"/>
    <property type="evidence" value="ECO:0007669"/>
    <property type="project" value="UniProtKB-EC"/>
</dbReference>
<dbReference type="Proteomes" id="UP000095541">
    <property type="component" value="Unassembled WGS sequence"/>
</dbReference>
<comment type="catalytic activity">
    <reaction evidence="2">
        <text>Hydrolysis of terminal, non-reducing branched (1-&gt;3)-alpha-D-galactosidic residues, producing free D-galactose.</text>
        <dbReference type="EC" id="3.2.1.n1"/>
    </reaction>
</comment>
<dbReference type="Gene3D" id="2.160.20.10">
    <property type="entry name" value="Single-stranded right-handed beta-helix, Pectin lyase-like"/>
    <property type="match status" value="2"/>
</dbReference>
<organism evidence="9 10">
    <name type="scientific">Bacteroides thetaiotaomicron</name>
    <dbReference type="NCBI Taxonomy" id="818"/>
    <lineage>
        <taxon>Bacteria</taxon>
        <taxon>Pseudomonadati</taxon>
        <taxon>Bacteroidota</taxon>
        <taxon>Bacteroidia</taxon>
        <taxon>Bacteroidales</taxon>
        <taxon>Bacteroidaceae</taxon>
        <taxon>Bacteroides</taxon>
    </lineage>
</organism>
<dbReference type="EC" id="3.2.1.-" evidence="9"/>
<feature type="domain" description="GLAA-B beta-barrel" evidence="7">
    <location>
        <begin position="142"/>
        <end position="236"/>
    </location>
</feature>
<dbReference type="InterPro" id="IPR011050">
    <property type="entry name" value="Pectin_lyase_fold/virulence"/>
</dbReference>
<keyword evidence="4" id="KW-0677">Repeat</keyword>
<comment type="catalytic activity">
    <reaction evidence="1">
        <text>Hydrolysis of terminal, non-reducing alpha-D-galactose residues in alpha-D-galactosides, including galactose oligosaccharides, galactomannans and galactolipids.</text>
        <dbReference type="EC" id="3.2.1.22"/>
    </reaction>
</comment>
<dbReference type="AlphaFoldDB" id="A0A174SUN9"/>
<evidence type="ECO:0000256" key="6">
    <source>
        <dbReference type="ARBA" id="ARBA00023295"/>
    </source>
</evidence>
<evidence type="ECO:0000259" key="8">
    <source>
        <dbReference type="Pfam" id="PF23764"/>
    </source>
</evidence>
<gene>
    <name evidence="9" type="primary">glaB_2</name>
    <name evidence="9" type="ORF">ERS852557_02469</name>
</gene>
<accession>A0A174SUN9</accession>
<dbReference type="InterPro" id="IPR057275">
    <property type="entry name" value="Beta-barrel_GLAA-B_I"/>
</dbReference>
<sequence>MLKWVKNKSVFLCIILFLCHTLMLRAQEIINISLCDGEDVTCKIREAVMRSRSDQIKIVFQKGVYYCLPDYAVEKYCAISNHGNGTKKILFSLESYKSVEIVGNGATLLFHGQIMPFLFENCQSVSVKGLTIDWDIPFTFLGEVVSVNSKEGWREIKPFKEGFSWKLEKGEIKFPCIDGFNYTCLGSTLPFEKGTKRVVHGAIDIDSEPSRVERTENGNLRIYEKLHYYPPVGSLLSSKGDRDHDRYAPAFDFKECRSISLDSITIHHALGMGFLFERSENIRILNSQVVLPEHTQRVISTTADATHFVNCKGDILIENCRFENMLDDGTNVHGTYVEVDKVIDDHTVRVVLKHFEQSGFKFAGKGDDVWFILHPSPQRQAVNTVDSVFTLNERFIRLSFTKPLPAGLKKGDMLENKTWNPAFTMRGCTIRNHRARSVILKTPLKTVIENNYFSSMMSAILLRGETHFWFESGAVEDVLIQNNTFENCADCGTRHAVLYVTPRLGKQFDPTQTYDRNIRFINNTINSFNPRVIWADRVEGLLVKGNRIIRNTEKEPIFPRDPVYELVNCRNVRIEDNLYSGKAPFTLLKADAVSQKTCKISP</sequence>
<evidence type="ECO:0000256" key="4">
    <source>
        <dbReference type="ARBA" id="ARBA00022737"/>
    </source>
</evidence>
<keyword evidence="3" id="KW-0732">Signal</keyword>
<proteinExistence type="predicted"/>
<dbReference type="EMBL" id="CZBI01000003">
    <property type="protein sequence ID" value="CUQ01443.1"/>
    <property type="molecule type" value="Genomic_DNA"/>
</dbReference>
<keyword evidence="5 9" id="KW-0378">Hydrolase</keyword>
<name>A0A174SUN9_BACT4</name>
<dbReference type="Pfam" id="PF23763">
    <property type="entry name" value="Beta-barrel_GLAA-B_I"/>
    <property type="match status" value="1"/>
</dbReference>
<dbReference type="InterPro" id="IPR012334">
    <property type="entry name" value="Pectin_lyas_fold"/>
</dbReference>
<evidence type="ECO:0000256" key="3">
    <source>
        <dbReference type="ARBA" id="ARBA00022729"/>
    </source>
</evidence>
<feature type="domain" description="GLAA-B beta-barrel" evidence="8">
    <location>
        <begin position="347"/>
        <end position="414"/>
    </location>
</feature>
<evidence type="ECO:0000256" key="2">
    <source>
        <dbReference type="ARBA" id="ARBA00001271"/>
    </source>
</evidence>
<keyword evidence="6 9" id="KW-0326">Glycosidase</keyword>
<dbReference type="SUPFAM" id="SSF51126">
    <property type="entry name" value="Pectin lyase-like"/>
    <property type="match status" value="1"/>
</dbReference>
<evidence type="ECO:0000256" key="1">
    <source>
        <dbReference type="ARBA" id="ARBA00001255"/>
    </source>
</evidence>
<protein>
    <submittedName>
        <fullName evidence="9">ATP/GTP-binding site</fullName>
        <ecNumber evidence="9">3.2.1.-</ecNumber>
    </submittedName>
</protein>
<dbReference type="InterPro" id="IPR006626">
    <property type="entry name" value="PbH1"/>
</dbReference>
<reference evidence="9 10" key="1">
    <citation type="submission" date="2015-09" db="EMBL/GenBank/DDBJ databases">
        <authorList>
            <consortium name="Pathogen Informatics"/>
        </authorList>
    </citation>
    <scope>NUCLEOTIDE SEQUENCE [LARGE SCALE GENOMIC DNA]</scope>
    <source>
        <strain evidence="9 10">2789STDY5834945</strain>
    </source>
</reference>
<evidence type="ECO:0000313" key="10">
    <source>
        <dbReference type="Proteomes" id="UP000095541"/>
    </source>
</evidence>
<dbReference type="Pfam" id="PF23764">
    <property type="entry name" value="Beta-barrel_GLAA-B_II"/>
    <property type="match status" value="1"/>
</dbReference>